<dbReference type="GO" id="GO:0005643">
    <property type="term" value="C:nuclear pore"/>
    <property type="evidence" value="ECO:0007669"/>
    <property type="project" value="UniProtKB-SubCell"/>
</dbReference>
<evidence type="ECO:0000256" key="1">
    <source>
        <dbReference type="ARBA" id="ARBA00004567"/>
    </source>
</evidence>
<evidence type="ECO:0000313" key="10">
    <source>
        <dbReference type="EMBL" id="QOY39966.1"/>
    </source>
</evidence>
<keyword evidence="2" id="KW-0813">Transport</keyword>
<dbReference type="GO" id="GO:0015031">
    <property type="term" value="P:protein transport"/>
    <property type="evidence" value="ECO:0007669"/>
    <property type="project" value="UniProtKB-KW"/>
</dbReference>
<dbReference type="Proteomes" id="UP000593906">
    <property type="component" value="Chromosome 8"/>
</dbReference>
<dbReference type="OMA" id="PITCEIA"/>
<reference evidence="10 11" key="1">
    <citation type="submission" date="2019-09" db="EMBL/GenBank/DDBJ databases">
        <title>Consistent, comparative and evidence-based genome assembly and annotation for Cryptosporidium parvum, C. hominis and C. tyzzeri.</title>
        <authorList>
            <person name="Baptista R.P."/>
            <person name="Li Y."/>
            <person name="Sateriale A."/>
            <person name="Ansell B."/>
            <person name="Jex A."/>
            <person name="Sanders M."/>
            <person name="Brooks K."/>
            <person name="Tracey A."/>
            <person name="Berriman M."/>
            <person name="Striepen B."/>
            <person name="Cotton J.A."/>
            <person name="Kissinger J.C."/>
        </authorList>
    </citation>
    <scope>NUCLEOTIDE SEQUENCE [LARGE SCALE GENOMIC DNA]</scope>
    <source>
        <strain evidence="10 11">IOWA-ATCC</strain>
    </source>
</reference>
<keyword evidence="7" id="KW-0539">Nucleus</keyword>
<keyword evidence="4" id="KW-0653">Protein transport</keyword>
<dbReference type="InterPro" id="IPR000156">
    <property type="entry name" value="Ran_bind_dom"/>
</dbReference>
<feature type="compositionally biased region" description="Acidic residues" evidence="8">
    <location>
        <begin position="231"/>
        <end position="246"/>
    </location>
</feature>
<evidence type="ECO:0000256" key="4">
    <source>
        <dbReference type="ARBA" id="ARBA00022927"/>
    </source>
</evidence>
<dbReference type="EMBL" id="CP044415">
    <property type="protein sequence ID" value="QOY39966.1"/>
    <property type="molecule type" value="Genomic_DNA"/>
</dbReference>
<feature type="compositionally biased region" description="Gly residues" evidence="8">
    <location>
        <begin position="219"/>
        <end position="230"/>
    </location>
</feature>
<sequence>MSKRVADFQLTSENYDLEERKLCGLSSKENGKNEEGIGGDVIENKEEISTRKIVRIRKRYDDLGDSGSLLTPDTATNSEPIPVVSTFGKDLKDEKSGINDNIIDSSLDEKQNKEEEKNENKDKDEEEKNENEDKEEANEKKNEEEANDKKGEGEIETQKEVENKEEENHKEEILPFGNSGLSSSFKNPFISLAANTENSNFLFSGFSGATKNNSIGIFGASGGDGTGTTGGEEDEENNEEANEEPEIESKAFTGEEHEETVYQCKNVDLFMLKVLENEEKSFRKLATGIIHLNIPKDQNLSELPETSDKNEDTLEDQVSKTITQPRIIFRQKGIYKVLLNSPLNPEISKTFQRNSNIRKGYAVNFIAVGPESEIQQCMLRFQNESDLIDFTDKVHQIVHQHYSKSE</sequence>
<evidence type="ECO:0000256" key="8">
    <source>
        <dbReference type="SAM" id="MobiDB-lite"/>
    </source>
</evidence>
<dbReference type="Pfam" id="PF08911">
    <property type="entry name" value="NUP50"/>
    <property type="match status" value="1"/>
</dbReference>
<proteinExistence type="predicted"/>
<evidence type="ECO:0000259" key="9">
    <source>
        <dbReference type="PROSITE" id="PS50196"/>
    </source>
</evidence>
<organism evidence="10 11">
    <name type="scientific">Cryptosporidium parvum</name>
    <dbReference type="NCBI Taxonomy" id="5807"/>
    <lineage>
        <taxon>Eukaryota</taxon>
        <taxon>Sar</taxon>
        <taxon>Alveolata</taxon>
        <taxon>Apicomplexa</taxon>
        <taxon>Conoidasida</taxon>
        <taxon>Coccidia</taxon>
        <taxon>Eucoccidiorida</taxon>
        <taxon>Eimeriorina</taxon>
        <taxon>Cryptosporidiidae</taxon>
        <taxon>Cryptosporidium</taxon>
    </lineage>
</organism>
<feature type="domain" description="RanBD1" evidence="9">
    <location>
        <begin position="237"/>
        <end position="396"/>
    </location>
</feature>
<dbReference type="AlphaFoldDB" id="A0A7S7LE55"/>
<gene>
    <name evidence="10" type="ORF">CPATCC_004032</name>
</gene>
<keyword evidence="3" id="KW-0509">mRNA transport</keyword>
<protein>
    <recommendedName>
        <fullName evidence="9">RanBD1 domain-containing protein</fullName>
    </recommendedName>
</protein>
<evidence type="ECO:0000256" key="6">
    <source>
        <dbReference type="ARBA" id="ARBA00023132"/>
    </source>
</evidence>
<evidence type="ECO:0000256" key="3">
    <source>
        <dbReference type="ARBA" id="ARBA00022816"/>
    </source>
</evidence>
<evidence type="ECO:0000256" key="2">
    <source>
        <dbReference type="ARBA" id="ARBA00022448"/>
    </source>
</evidence>
<dbReference type="VEuPathDB" id="CryptoDB:CPATCC_0002210"/>
<keyword evidence="5" id="KW-0811">Translocation</keyword>
<feature type="compositionally biased region" description="Basic and acidic residues" evidence="8">
    <location>
        <begin position="137"/>
        <end position="173"/>
    </location>
</feature>
<feature type="compositionally biased region" description="Polar residues" evidence="8">
    <location>
        <begin position="68"/>
        <end position="79"/>
    </location>
</feature>
<feature type="region of interest" description="Disordered" evidence="8">
    <location>
        <begin position="61"/>
        <end position="181"/>
    </location>
</feature>
<dbReference type="Gene3D" id="2.30.29.30">
    <property type="entry name" value="Pleckstrin-homology domain (PH domain)/Phosphotyrosine-binding domain (PTB)"/>
    <property type="match status" value="1"/>
</dbReference>
<comment type="subcellular location">
    <subcellularLocation>
        <location evidence="1">Nucleus</location>
        <location evidence="1">Nuclear pore complex</location>
    </subcellularLocation>
</comment>
<feature type="compositionally biased region" description="Basic and acidic residues" evidence="8">
    <location>
        <begin position="107"/>
        <end position="123"/>
    </location>
</feature>
<dbReference type="InterPro" id="IPR011993">
    <property type="entry name" value="PH-like_dom_sf"/>
</dbReference>
<dbReference type="PROSITE" id="PS50196">
    <property type="entry name" value="RANBD1"/>
    <property type="match status" value="1"/>
</dbReference>
<dbReference type="SUPFAM" id="SSF50729">
    <property type="entry name" value="PH domain-like"/>
    <property type="match status" value="1"/>
</dbReference>
<dbReference type="InterPro" id="IPR015007">
    <property type="entry name" value="NUP2/50/61"/>
</dbReference>
<name>A0A7S7LE55_CRYPV</name>
<keyword evidence="6" id="KW-0906">Nuclear pore complex</keyword>
<dbReference type="GO" id="GO:0051028">
    <property type="term" value="P:mRNA transport"/>
    <property type="evidence" value="ECO:0007669"/>
    <property type="project" value="UniProtKB-KW"/>
</dbReference>
<evidence type="ECO:0000256" key="5">
    <source>
        <dbReference type="ARBA" id="ARBA00023010"/>
    </source>
</evidence>
<accession>A0A7S7LE55</accession>
<feature type="region of interest" description="Disordered" evidence="8">
    <location>
        <begin position="218"/>
        <end position="251"/>
    </location>
</feature>
<evidence type="ECO:0000313" key="11">
    <source>
        <dbReference type="Proteomes" id="UP000593906"/>
    </source>
</evidence>
<evidence type="ECO:0000256" key="7">
    <source>
        <dbReference type="ARBA" id="ARBA00023242"/>
    </source>
</evidence>
<feature type="compositionally biased region" description="Acidic residues" evidence="8">
    <location>
        <begin position="124"/>
        <end position="136"/>
    </location>
</feature>